<sequence>MGFCASRARWLHQKIRGREQGTKGGEPIKVAEWAFAQAELVGYIKKLEEENKALKAESQSKTPGISYAQVAGSRPSLGSQVQKLVSKAKPATIFITGKNNENAKEVQATLMKVVNPTKDKIKIKSIRTAGKTVVVETAGETDIQKLRAHKPLNDTLRIEAMKKRKPLVILYDVPADQSDETLKMSIYEQNLEGQINKDEYQRDFNVRFKAGPRGKPTVHLVVETSNTIRKMLLRQGRIYIGFRAVAAKDYIVVARCNRCRDLGHVAKHCNKEECCDHCGNAGTQSPTCIPSQKR</sequence>
<keyword evidence="2" id="KW-1185">Reference proteome</keyword>
<gene>
    <name evidence="1" type="ORF">QE152_g30567</name>
</gene>
<proteinExistence type="predicted"/>
<dbReference type="AlphaFoldDB" id="A0AAW1JEL7"/>
<evidence type="ECO:0000313" key="1">
    <source>
        <dbReference type="EMBL" id="KAK9701482.1"/>
    </source>
</evidence>
<evidence type="ECO:0008006" key="3">
    <source>
        <dbReference type="Google" id="ProtNLM"/>
    </source>
</evidence>
<dbReference type="EMBL" id="JASPKY010000413">
    <property type="protein sequence ID" value="KAK9701482.1"/>
    <property type="molecule type" value="Genomic_DNA"/>
</dbReference>
<evidence type="ECO:0000313" key="2">
    <source>
        <dbReference type="Proteomes" id="UP001458880"/>
    </source>
</evidence>
<protein>
    <recommendedName>
        <fullName evidence="3">CCHC-type domain-containing protein</fullName>
    </recommendedName>
</protein>
<name>A0AAW1JEL7_POPJA</name>
<comment type="caution">
    <text evidence="1">The sequence shown here is derived from an EMBL/GenBank/DDBJ whole genome shotgun (WGS) entry which is preliminary data.</text>
</comment>
<dbReference type="Proteomes" id="UP001458880">
    <property type="component" value="Unassembled WGS sequence"/>
</dbReference>
<organism evidence="1 2">
    <name type="scientific">Popillia japonica</name>
    <name type="common">Japanese beetle</name>
    <dbReference type="NCBI Taxonomy" id="7064"/>
    <lineage>
        <taxon>Eukaryota</taxon>
        <taxon>Metazoa</taxon>
        <taxon>Ecdysozoa</taxon>
        <taxon>Arthropoda</taxon>
        <taxon>Hexapoda</taxon>
        <taxon>Insecta</taxon>
        <taxon>Pterygota</taxon>
        <taxon>Neoptera</taxon>
        <taxon>Endopterygota</taxon>
        <taxon>Coleoptera</taxon>
        <taxon>Polyphaga</taxon>
        <taxon>Scarabaeiformia</taxon>
        <taxon>Scarabaeidae</taxon>
        <taxon>Rutelinae</taxon>
        <taxon>Popillia</taxon>
    </lineage>
</organism>
<accession>A0AAW1JEL7</accession>
<reference evidence="1 2" key="1">
    <citation type="journal article" date="2024" name="BMC Genomics">
        <title>De novo assembly and annotation of Popillia japonica's genome with initial clues to its potential as an invasive pest.</title>
        <authorList>
            <person name="Cucini C."/>
            <person name="Boschi S."/>
            <person name="Funari R."/>
            <person name="Cardaioli E."/>
            <person name="Iannotti N."/>
            <person name="Marturano G."/>
            <person name="Paoli F."/>
            <person name="Bruttini M."/>
            <person name="Carapelli A."/>
            <person name="Frati F."/>
            <person name="Nardi F."/>
        </authorList>
    </citation>
    <scope>NUCLEOTIDE SEQUENCE [LARGE SCALE GENOMIC DNA]</scope>
    <source>
        <strain evidence="1">DMR45628</strain>
    </source>
</reference>